<dbReference type="Proteomes" id="UP000318815">
    <property type="component" value="Unassembled WGS sequence"/>
</dbReference>
<protein>
    <recommendedName>
        <fullName evidence="5">PE-PGRS family protein</fullName>
    </recommendedName>
</protein>
<comment type="caution">
    <text evidence="3">The sequence shown here is derived from an EMBL/GenBank/DDBJ whole genome shotgun (WGS) entry which is preliminary data.</text>
</comment>
<dbReference type="EMBL" id="VOHS01000005">
    <property type="protein sequence ID" value="TWW01174.1"/>
    <property type="molecule type" value="Genomic_DNA"/>
</dbReference>
<sequence length="311" mass="34574">MSKRTIFNSLLLLLLSAAISAPAQKKKKEHKKKEKQEQSSSKKKKVQLNESVQPQVLGIVHSPAIQEASGLAASRALPGYFWTHNDSGNKPEVYLLDNKGQLISTIQLEGVKNRDWEDIAEGVGPIPQKQYVYVGDIGNNIRLDLHTHIYRFQAPSQAPAAKTTIKPETLLISYPDGPRDAETVMVDPIDKFLYVVSKREKAVGIYKTPLNFKDGEKAVLQKVGTVPYTWITAGDISRDGKHIVIKDKSLVYYWSRQAGETVEAAMARPAVTLPYIPEQQGEGIALMPDNSGYVTISEGKNQALNFYPRPF</sequence>
<gene>
    <name evidence="3" type="ORF">FEF09_06845</name>
</gene>
<evidence type="ECO:0000313" key="3">
    <source>
        <dbReference type="EMBL" id="TWW01174.1"/>
    </source>
</evidence>
<evidence type="ECO:0000256" key="1">
    <source>
        <dbReference type="SAM" id="MobiDB-lite"/>
    </source>
</evidence>
<feature type="signal peptide" evidence="2">
    <location>
        <begin position="1"/>
        <end position="23"/>
    </location>
</feature>
<organism evidence="3 4">
    <name type="scientific">Chitinophaga pinensis</name>
    <dbReference type="NCBI Taxonomy" id="79329"/>
    <lineage>
        <taxon>Bacteria</taxon>
        <taxon>Pseudomonadati</taxon>
        <taxon>Bacteroidota</taxon>
        <taxon>Chitinophagia</taxon>
        <taxon>Chitinophagales</taxon>
        <taxon>Chitinophagaceae</taxon>
        <taxon>Chitinophaga</taxon>
    </lineage>
</organism>
<dbReference type="AlphaFoldDB" id="A0A5C6LWM8"/>
<dbReference type="RefSeq" id="WP_146304432.1">
    <property type="nucleotide sequence ID" value="NZ_VOHS01000005.1"/>
</dbReference>
<reference evidence="3 4" key="1">
    <citation type="submission" date="2019-08" db="EMBL/GenBank/DDBJ databases">
        <title>Whole genome sequencing of chitin degrading bacteria Chitinophaga pinensis YS16.</title>
        <authorList>
            <person name="Singh R.P."/>
            <person name="Manchanda G."/>
            <person name="Maurya I.K."/>
            <person name="Joshi N.K."/>
            <person name="Srivastava A.K."/>
        </authorList>
    </citation>
    <scope>NUCLEOTIDE SEQUENCE [LARGE SCALE GENOMIC DNA]</scope>
    <source>
        <strain evidence="3 4">YS-16</strain>
    </source>
</reference>
<dbReference type="Gene3D" id="2.130.10.10">
    <property type="entry name" value="YVTN repeat-like/Quinoprotein amine dehydrogenase"/>
    <property type="match status" value="1"/>
</dbReference>
<feature type="compositionally biased region" description="Basic residues" evidence="1">
    <location>
        <begin position="24"/>
        <end position="33"/>
    </location>
</feature>
<feature type="region of interest" description="Disordered" evidence="1">
    <location>
        <begin position="22"/>
        <end position="48"/>
    </location>
</feature>
<feature type="chain" id="PRO_5022761700" description="PE-PGRS family protein" evidence="2">
    <location>
        <begin position="24"/>
        <end position="311"/>
    </location>
</feature>
<evidence type="ECO:0000313" key="4">
    <source>
        <dbReference type="Proteomes" id="UP000318815"/>
    </source>
</evidence>
<dbReference type="OrthoDB" id="9798438at2"/>
<dbReference type="SUPFAM" id="SSF75011">
    <property type="entry name" value="3-carboxy-cis,cis-mucoante lactonizing enzyme"/>
    <property type="match status" value="1"/>
</dbReference>
<evidence type="ECO:0000256" key="2">
    <source>
        <dbReference type="SAM" id="SignalP"/>
    </source>
</evidence>
<accession>A0A5C6LWM8</accession>
<keyword evidence="2" id="KW-0732">Signal</keyword>
<proteinExistence type="predicted"/>
<keyword evidence="4" id="KW-1185">Reference proteome</keyword>
<name>A0A5C6LWM8_9BACT</name>
<evidence type="ECO:0008006" key="5">
    <source>
        <dbReference type="Google" id="ProtNLM"/>
    </source>
</evidence>
<dbReference type="InterPro" id="IPR015943">
    <property type="entry name" value="WD40/YVTN_repeat-like_dom_sf"/>
</dbReference>